<dbReference type="EMBL" id="BTRK01000006">
    <property type="protein sequence ID" value="GMR58720.1"/>
    <property type="molecule type" value="Genomic_DNA"/>
</dbReference>
<keyword evidence="8" id="KW-1185">Reference proteome</keyword>
<evidence type="ECO:0000313" key="8">
    <source>
        <dbReference type="Proteomes" id="UP001328107"/>
    </source>
</evidence>
<feature type="domain" description="CUB" evidence="5">
    <location>
        <begin position="429"/>
        <end position="541"/>
    </location>
</feature>
<dbReference type="Proteomes" id="UP001328107">
    <property type="component" value="Unassembled WGS sequence"/>
</dbReference>
<name>A0AAN5DAR4_9BILA</name>
<evidence type="ECO:0008006" key="9">
    <source>
        <dbReference type="Google" id="ProtNLM"/>
    </source>
</evidence>
<evidence type="ECO:0000256" key="3">
    <source>
        <dbReference type="SAM" id="MobiDB-lite"/>
    </source>
</evidence>
<dbReference type="PANTHER" id="PTHR22991">
    <property type="entry name" value="PROTEIN CBG13490"/>
    <property type="match status" value="1"/>
</dbReference>
<reference evidence="8" key="1">
    <citation type="submission" date="2022-10" db="EMBL/GenBank/DDBJ databases">
        <title>Genome assembly of Pristionchus species.</title>
        <authorList>
            <person name="Yoshida K."/>
            <person name="Sommer R.J."/>
        </authorList>
    </citation>
    <scope>NUCLEOTIDE SEQUENCE [LARGE SCALE GENOMIC DNA]</scope>
    <source>
        <strain evidence="8">RS5460</strain>
    </source>
</reference>
<evidence type="ECO:0000256" key="2">
    <source>
        <dbReference type="PROSITE-ProRule" id="PRU00059"/>
    </source>
</evidence>
<evidence type="ECO:0000313" key="7">
    <source>
        <dbReference type="EMBL" id="GMR58720.1"/>
    </source>
</evidence>
<comment type="caution">
    <text evidence="7">The sequence shown here is derived from an EMBL/GenBank/DDBJ whole genome shotgun (WGS) entry which is preliminary data.</text>
</comment>
<dbReference type="Pfam" id="PF00059">
    <property type="entry name" value="Lectin_C"/>
    <property type="match status" value="2"/>
</dbReference>
<feature type="non-terminal residue" evidence="7">
    <location>
        <position position="1"/>
    </location>
</feature>
<dbReference type="InterPro" id="IPR016187">
    <property type="entry name" value="CTDL_fold"/>
</dbReference>
<dbReference type="SUPFAM" id="SSF56436">
    <property type="entry name" value="C-type lectin-like"/>
    <property type="match status" value="2"/>
</dbReference>
<dbReference type="Pfam" id="PF00431">
    <property type="entry name" value="CUB"/>
    <property type="match status" value="2"/>
</dbReference>
<dbReference type="AlphaFoldDB" id="A0AAN5DAR4"/>
<dbReference type="CDD" id="cd00041">
    <property type="entry name" value="CUB"/>
    <property type="match status" value="2"/>
</dbReference>
<comment type="caution">
    <text evidence="2">Lacks conserved residue(s) required for the propagation of feature annotation.</text>
</comment>
<keyword evidence="1 2" id="KW-1015">Disulfide bond</keyword>
<protein>
    <recommendedName>
        <fullName evidence="9">CUB domain-containing protein</fullName>
    </recommendedName>
</protein>
<keyword evidence="4" id="KW-0732">Signal</keyword>
<evidence type="ECO:0000259" key="5">
    <source>
        <dbReference type="PROSITE" id="PS01180"/>
    </source>
</evidence>
<evidence type="ECO:0000256" key="4">
    <source>
        <dbReference type="SAM" id="SignalP"/>
    </source>
</evidence>
<dbReference type="SMART" id="SM00034">
    <property type="entry name" value="CLECT"/>
    <property type="match status" value="2"/>
</dbReference>
<evidence type="ECO:0000256" key="1">
    <source>
        <dbReference type="ARBA" id="ARBA00023157"/>
    </source>
</evidence>
<proteinExistence type="predicted"/>
<feature type="domain" description="CUB" evidence="5">
    <location>
        <begin position="300"/>
        <end position="408"/>
    </location>
</feature>
<sequence>SILSSVDTLRMLLLSVLFFILGTASALCPPDYQQINGGDCFKLYTTQKTYDNAETQCVQDGGHLASVHSANEQNALTAIMGATTPLIGMRCTDGTASHCTWSDGSAVDYSNFPGTGPVINYGGCVHLSNTDPFWYSWNCAAPITGFLCRVSLNTQVTTCSGGYVAYNGGCAAVKKATMIKSDAEFSCAQEGGHLASIHSETDNSFYSKLAFDQGIINNIYIGLAWNAAGNAYKWTDDSTYNYNKFANQFPNTIFGECVQMLLSTDFGQFGQWTNIPCNTPMTYFCFRDSDDTTPKAPAQCPPIDFFYDNGTIYSPNFPYSIPGGQSCAYVLATEIGTKVAVNFPSFSTDTGSSLALYDGLDEVTPKTKLSVSVNPLQWFESETNIMKMVFTASANPTGQGWEADFVASGGESSDLPHSSTSSPFNPNLCPQQQYTPDPYIYMYSPNWPNRYPANADCLYYIQSRNSQRLAVEFEFVDTEKGKDVITIYDGPNNKSPILGTVSGQSGAEVKQFSSSGTTLTLEFVSLSTNQGPGWIAAAYNI</sequence>
<dbReference type="SUPFAM" id="SSF49854">
    <property type="entry name" value="Spermadhesin, CUB domain"/>
    <property type="match status" value="2"/>
</dbReference>
<feature type="disulfide bond" evidence="2">
    <location>
        <begin position="300"/>
        <end position="327"/>
    </location>
</feature>
<feature type="signal peptide" evidence="4">
    <location>
        <begin position="1"/>
        <end position="26"/>
    </location>
</feature>
<dbReference type="InterPro" id="IPR035914">
    <property type="entry name" value="Sperma_CUB_dom_sf"/>
</dbReference>
<dbReference type="PROSITE" id="PS50041">
    <property type="entry name" value="C_TYPE_LECTIN_2"/>
    <property type="match status" value="2"/>
</dbReference>
<feature type="compositionally biased region" description="Low complexity" evidence="3">
    <location>
        <begin position="412"/>
        <end position="422"/>
    </location>
</feature>
<accession>A0AAN5DAR4</accession>
<feature type="region of interest" description="Disordered" evidence="3">
    <location>
        <begin position="406"/>
        <end position="427"/>
    </location>
</feature>
<dbReference type="SMART" id="SM00042">
    <property type="entry name" value="CUB"/>
    <property type="match status" value="2"/>
</dbReference>
<dbReference type="CDD" id="cd00037">
    <property type="entry name" value="CLECT"/>
    <property type="match status" value="2"/>
</dbReference>
<feature type="chain" id="PRO_5042921094" description="CUB domain-containing protein" evidence="4">
    <location>
        <begin position="27"/>
        <end position="541"/>
    </location>
</feature>
<feature type="domain" description="C-type lectin" evidence="6">
    <location>
        <begin position="36"/>
        <end position="139"/>
    </location>
</feature>
<evidence type="ECO:0000259" key="6">
    <source>
        <dbReference type="PROSITE" id="PS50041"/>
    </source>
</evidence>
<organism evidence="7 8">
    <name type="scientific">Pristionchus mayeri</name>
    <dbReference type="NCBI Taxonomy" id="1317129"/>
    <lineage>
        <taxon>Eukaryota</taxon>
        <taxon>Metazoa</taxon>
        <taxon>Ecdysozoa</taxon>
        <taxon>Nematoda</taxon>
        <taxon>Chromadorea</taxon>
        <taxon>Rhabditida</taxon>
        <taxon>Rhabditina</taxon>
        <taxon>Diplogasteromorpha</taxon>
        <taxon>Diplogasteroidea</taxon>
        <taxon>Neodiplogasteridae</taxon>
        <taxon>Pristionchus</taxon>
    </lineage>
</organism>
<gene>
    <name evidence="7" type="ORF">PMAYCL1PPCAC_28915</name>
</gene>
<dbReference type="PANTHER" id="PTHR22991:SF41">
    <property type="entry name" value="CUB DOMAIN-CONTAINING PROTEIN-RELATED"/>
    <property type="match status" value="1"/>
</dbReference>
<dbReference type="Gene3D" id="3.10.100.10">
    <property type="entry name" value="Mannose-Binding Protein A, subunit A"/>
    <property type="match status" value="2"/>
</dbReference>
<dbReference type="InterPro" id="IPR000859">
    <property type="entry name" value="CUB_dom"/>
</dbReference>
<dbReference type="InterPro" id="IPR050976">
    <property type="entry name" value="Snaclec"/>
</dbReference>
<feature type="domain" description="C-type lectin" evidence="6">
    <location>
        <begin position="166"/>
        <end position="286"/>
    </location>
</feature>
<dbReference type="InterPro" id="IPR016186">
    <property type="entry name" value="C-type_lectin-like/link_sf"/>
</dbReference>
<dbReference type="Gene3D" id="2.60.120.290">
    <property type="entry name" value="Spermadhesin, CUB domain"/>
    <property type="match status" value="2"/>
</dbReference>
<dbReference type="InterPro" id="IPR001304">
    <property type="entry name" value="C-type_lectin-like"/>
</dbReference>
<dbReference type="PROSITE" id="PS01180">
    <property type="entry name" value="CUB"/>
    <property type="match status" value="2"/>
</dbReference>